<accession>A0A9D1RV52</accession>
<dbReference type="PANTHER" id="PTHR45266">
    <property type="entry name" value="OXALOACETATE DECARBOXYLASE ALPHA CHAIN"/>
    <property type="match status" value="1"/>
</dbReference>
<dbReference type="InterPro" id="IPR001249">
    <property type="entry name" value="AcCoA_biotinCC"/>
</dbReference>
<evidence type="ECO:0000256" key="1">
    <source>
        <dbReference type="ARBA" id="ARBA00005194"/>
    </source>
</evidence>
<evidence type="ECO:0000313" key="10">
    <source>
        <dbReference type="EMBL" id="HIW94115.1"/>
    </source>
</evidence>
<dbReference type="PANTHER" id="PTHR45266:SF3">
    <property type="entry name" value="OXALOACETATE DECARBOXYLASE ALPHA CHAIN"/>
    <property type="match status" value="1"/>
</dbReference>
<evidence type="ECO:0000259" key="9">
    <source>
        <dbReference type="PROSITE" id="PS50968"/>
    </source>
</evidence>
<proteinExistence type="predicted"/>
<keyword evidence="3 8" id="KW-0444">Lipid biosynthesis</keyword>
<dbReference type="InterPro" id="IPR050709">
    <property type="entry name" value="Biotin_Carboxyl_Carrier/Decarb"/>
</dbReference>
<keyword evidence="5 8" id="KW-0443">Lipid metabolism</keyword>
<dbReference type="PROSITE" id="PS50968">
    <property type="entry name" value="BIOTINYL_LIPOYL"/>
    <property type="match status" value="1"/>
</dbReference>
<dbReference type="FunFam" id="2.40.50.100:FF:000003">
    <property type="entry name" value="Acetyl-CoA carboxylase biotin carboxyl carrier protein"/>
    <property type="match status" value="1"/>
</dbReference>
<gene>
    <name evidence="10" type="primary">accB</name>
    <name evidence="10" type="ORF">H9868_06190</name>
</gene>
<dbReference type="InterPro" id="IPR011053">
    <property type="entry name" value="Single_hybrid_motif"/>
</dbReference>
<keyword evidence="10" id="KW-0436">Ligase</keyword>
<dbReference type="SUPFAM" id="SSF51230">
    <property type="entry name" value="Single hybrid motif"/>
    <property type="match status" value="1"/>
</dbReference>
<dbReference type="GO" id="GO:0003989">
    <property type="term" value="F:acetyl-CoA carboxylase activity"/>
    <property type="evidence" value="ECO:0007669"/>
    <property type="project" value="InterPro"/>
</dbReference>
<evidence type="ECO:0000256" key="8">
    <source>
        <dbReference type="RuleBase" id="RU364072"/>
    </source>
</evidence>
<dbReference type="PRINTS" id="PR01071">
    <property type="entry name" value="ACOABIOTINCC"/>
</dbReference>
<dbReference type="EMBL" id="DXGA01000129">
    <property type="protein sequence ID" value="HIW94115.1"/>
    <property type="molecule type" value="Genomic_DNA"/>
</dbReference>
<reference evidence="10" key="2">
    <citation type="submission" date="2021-04" db="EMBL/GenBank/DDBJ databases">
        <authorList>
            <person name="Gilroy R."/>
        </authorList>
    </citation>
    <scope>NUCLEOTIDE SEQUENCE</scope>
    <source>
        <strain evidence="10">ChiGjej6B6-1540</strain>
    </source>
</reference>
<organism evidence="10 11">
    <name type="scientific">Candidatus Flavonifractor merdipullorum</name>
    <dbReference type="NCBI Taxonomy" id="2838590"/>
    <lineage>
        <taxon>Bacteria</taxon>
        <taxon>Bacillati</taxon>
        <taxon>Bacillota</taxon>
        <taxon>Clostridia</taxon>
        <taxon>Eubacteriales</taxon>
        <taxon>Oscillospiraceae</taxon>
        <taxon>Flavonifractor</taxon>
    </lineage>
</organism>
<protein>
    <recommendedName>
        <fullName evidence="2 8">Biotin carboxyl carrier protein of acetyl-CoA carboxylase</fullName>
    </recommendedName>
</protein>
<evidence type="ECO:0000256" key="5">
    <source>
        <dbReference type="ARBA" id="ARBA00023098"/>
    </source>
</evidence>
<reference evidence="10" key="1">
    <citation type="journal article" date="2021" name="PeerJ">
        <title>Extensive microbial diversity within the chicken gut microbiome revealed by metagenomics and culture.</title>
        <authorList>
            <person name="Gilroy R."/>
            <person name="Ravi A."/>
            <person name="Getino M."/>
            <person name="Pursley I."/>
            <person name="Horton D.L."/>
            <person name="Alikhan N.F."/>
            <person name="Baker D."/>
            <person name="Gharbi K."/>
            <person name="Hall N."/>
            <person name="Watson M."/>
            <person name="Adriaenssens E.M."/>
            <person name="Foster-Nyarko E."/>
            <person name="Jarju S."/>
            <person name="Secka A."/>
            <person name="Antonio M."/>
            <person name="Oren A."/>
            <person name="Chaudhuri R.R."/>
            <person name="La Ragione R."/>
            <person name="Hildebrand F."/>
            <person name="Pallen M.J."/>
        </authorList>
    </citation>
    <scope>NUCLEOTIDE SEQUENCE</scope>
    <source>
        <strain evidence="10">ChiGjej6B6-1540</strain>
    </source>
</reference>
<keyword evidence="6 8" id="KW-0275">Fatty acid biosynthesis</keyword>
<feature type="domain" description="Lipoyl-binding" evidence="9">
    <location>
        <begin position="73"/>
        <end position="149"/>
    </location>
</feature>
<evidence type="ECO:0000256" key="2">
    <source>
        <dbReference type="ARBA" id="ARBA00017562"/>
    </source>
</evidence>
<name>A0A9D1RV52_9FIRM</name>
<comment type="pathway">
    <text evidence="1 8">Lipid metabolism; fatty acid biosynthesis.</text>
</comment>
<evidence type="ECO:0000256" key="4">
    <source>
        <dbReference type="ARBA" id="ARBA00022832"/>
    </source>
</evidence>
<evidence type="ECO:0000256" key="7">
    <source>
        <dbReference type="ARBA" id="ARBA00023267"/>
    </source>
</evidence>
<comment type="caution">
    <text evidence="10">The sequence shown here is derived from an EMBL/GenBank/DDBJ whole genome shotgun (WGS) entry which is preliminary data.</text>
</comment>
<evidence type="ECO:0000256" key="3">
    <source>
        <dbReference type="ARBA" id="ARBA00022516"/>
    </source>
</evidence>
<dbReference type="NCBIfam" id="TIGR00531">
    <property type="entry name" value="BCCP"/>
    <property type="match status" value="1"/>
</dbReference>
<dbReference type="Gene3D" id="2.40.50.100">
    <property type="match status" value="1"/>
</dbReference>
<dbReference type="GO" id="GO:0009317">
    <property type="term" value="C:acetyl-CoA carboxylase complex"/>
    <property type="evidence" value="ECO:0007669"/>
    <property type="project" value="InterPro"/>
</dbReference>
<dbReference type="AlphaFoldDB" id="A0A9D1RV52"/>
<evidence type="ECO:0000256" key="6">
    <source>
        <dbReference type="ARBA" id="ARBA00023160"/>
    </source>
</evidence>
<dbReference type="Proteomes" id="UP000824192">
    <property type="component" value="Unassembled WGS sequence"/>
</dbReference>
<dbReference type="Pfam" id="PF00364">
    <property type="entry name" value="Biotin_lipoyl"/>
    <property type="match status" value="1"/>
</dbReference>
<evidence type="ECO:0000313" key="11">
    <source>
        <dbReference type="Proteomes" id="UP000824192"/>
    </source>
</evidence>
<dbReference type="GO" id="GO:0006633">
    <property type="term" value="P:fatty acid biosynthetic process"/>
    <property type="evidence" value="ECO:0007669"/>
    <property type="project" value="UniProtKB-KW"/>
</dbReference>
<dbReference type="InterPro" id="IPR000089">
    <property type="entry name" value="Biotin_lipoyl"/>
</dbReference>
<keyword evidence="7 8" id="KW-0092">Biotin</keyword>
<dbReference type="InterPro" id="IPR001882">
    <property type="entry name" value="Biotin_BS"/>
</dbReference>
<sequence length="151" mass="15822">MELSDIFALLERFESSSIQRMELRMEDFRLELDKNAAVTVAPVAAAPVAAAPVAAPSAAPAPAAAPKAEAPAGPTINAPLVGTFYSAPSPDAAPFVSVGDTVKKGQTVCILEAMKMMSEVPSPADGVVEEILVRDGELVGYDQPLFRLREV</sequence>
<comment type="function">
    <text evidence="8">This protein is a component of the acetyl coenzyme A carboxylase complex; first, biotin carboxylase catalyzes the carboxylation of the carrier protein and then the transcarboxylase transfers the carboxyl group to form malonyl-CoA.</text>
</comment>
<dbReference type="CDD" id="cd06850">
    <property type="entry name" value="biotinyl_domain"/>
    <property type="match status" value="1"/>
</dbReference>
<keyword evidence="4 8" id="KW-0276">Fatty acid metabolism</keyword>
<dbReference type="PROSITE" id="PS00188">
    <property type="entry name" value="BIOTIN"/>
    <property type="match status" value="1"/>
</dbReference>